<name>A0A5S9QWN1_MYCVN</name>
<evidence type="ECO:0000313" key="2">
    <source>
        <dbReference type="Proteomes" id="UP000430146"/>
    </source>
</evidence>
<protein>
    <submittedName>
        <fullName evidence="1">Uncharacterized protein</fullName>
    </submittedName>
</protein>
<sequence>MGGLSVTGALAAVMLHGVHTAGLAQASNYGLELNGPYRVVSNGDWAKTNEVYMDEPTKVQTWTIDSTCSSPISCEGTVVSDEGWTAPVRFMGDFWLMRRDVENWVPCRDGTTAPGRQTMTFFAMDPATGDKLPVGNDLLIGIERTRGPSGACGVNKPVTIELPMRLEKLE</sequence>
<dbReference type="Proteomes" id="UP000430146">
    <property type="component" value="Unassembled WGS sequence"/>
</dbReference>
<keyword evidence="2" id="KW-1185">Reference proteome</keyword>
<evidence type="ECO:0000313" key="1">
    <source>
        <dbReference type="EMBL" id="CAA0124481.1"/>
    </source>
</evidence>
<organism evidence="1 2">
    <name type="scientific">Mycolicibacterium vanbaalenii</name>
    <name type="common">Mycobacterium vanbaalenii</name>
    <dbReference type="NCBI Taxonomy" id="110539"/>
    <lineage>
        <taxon>Bacteria</taxon>
        <taxon>Bacillati</taxon>
        <taxon>Actinomycetota</taxon>
        <taxon>Actinomycetes</taxon>
        <taxon>Mycobacteriales</taxon>
        <taxon>Mycobacteriaceae</taxon>
        <taxon>Mycolicibacterium</taxon>
    </lineage>
</organism>
<dbReference type="AlphaFoldDB" id="A0A5S9QWN1"/>
<gene>
    <name evidence="1" type="ORF">AELLOGFF_01007</name>
</gene>
<dbReference type="EMBL" id="CACSIP010000023">
    <property type="protein sequence ID" value="CAA0124481.1"/>
    <property type="molecule type" value="Genomic_DNA"/>
</dbReference>
<proteinExistence type="predicted"/>
<reference evidence="1 2" key="1">
    <citation type="submission" date="2019-11" db="EMBL/GenBank/DDBJ databases">
        <authorList>
            <person name="Holert J."/>
        </authorList>
    </citation>
    <scope>NUCLEOTIDE SEQUENCE [LARGE SCALE GENOMIC DNA]</scope>
    <source>
        <strain evidence="1">BC8_1</strain>
    </source>
</reference>
<accession>A0A5S9QWN1</accession>